<accession>A0A1F5T555</accession>
<dbReference type="AlphaFoldDB" id="A0A1F5T555"/>
<dbReference type="InterPro" id="IPR050765">
    <property type="entry name" value="Riboflavin_Biosynth_HTPR"/>
</dbReference>
<evidence type="ECO:0000313" key="3">
    <source>
        <dbReference type="Proteomes" id="UP000178656"/>
    </source>
</evidence>
<organism evidence="2 3">
    <name type="scientific">Candidatus Falkowbacteria bacterium RIFOXYC2_FULL_48_21</name>
    <dbReference type="NCBI Taxonomy" id="1798005"/>
    <lineage>
        <taxon>Bacteria</taxon>
        <taxon>Candidatus Falkowiibacteriota</taxon>
    </lineage>
</organism>
<dbReference type="GO" id="GO:0008703">
    <property type="term" value="F:5-amino-6-(5-phosphoribosylamino)uracil reductase activity"/>
    <property type="evidence" value="ECO:0007669"/>
    <property type="project" value="InterPro"/>
</dbReference>
<dbReference type="Pfam" id="PF01872">
    <property type="entry name" value="RibD_C"/>
    <property type="match status" value="1"/>
</dbReference>
<dbReference type="EMBL" id="MFGM01000084">
    <property type="protein sequence ID" value="OGF34095.1"/>
    <property type="molecule type" value="Genomic_DNA"/>
</dbReference>
<protein>
    <recommendedName>
        <fullName evidence="1">Bacterial bifunctional deaminase-reductase C-terminal domain-containing protein</fullName>
    </recommendedName>
</protein>
<dbReference type="SUPFAM" id="SSF53597">
    <property type="entry name" value="Dihydrofolate reductase-like"/>
    <property type="match status" value="1"/>
</dbReference>
<proteinExistence type="predicted"/>
<name>A0A1F5T555_9BACT</name>
<dbReference type="InterPro" id="IPR002734">
    <property type="entry name" value="RibDG_C"/>
</dbReference>
<gene>
    <name evidence="2" type="ORF">A2482_04590</name>
</gene>
<dbReference type="Gene3D" id="3.40.430.10">
    <property type="entry name" value="Dihydrofolate Reductase, subunit A"/>
    <property type="match status" value="1"/>
</dbReference>
<dbReference type="PANTHER" id="PTHR38011">
    <property type="entry name" value="DIHYDROFOLATE REDUCTASE FAMILY PROTEIN (AFU_ORTHOLOGUE AFUA_8G06820)"/>
    <property type="match status" value="1"/>
</dbReference>
<evidence type="ECO:0000259" key="1">
    <source>
        <dbReference type="Pfam" id="PF01872"/>
    </source>
</evidence>
<reference evidence="2 3" key="1">
    <citation type="journal article" date="2016" name="Nat. Commun.">
        <title>Thousands of microbial genomes shed light on interconnected biogeochemical processes in an aquifer system.</title>
        <authorList>
            <person name="Anantharaman K."/>
            <person name="Brown C.T."/>
            <person name="Hug L.A."/>
            <person name="Sharon I."/>
            <person name="Castelle C.J."/>
            <person name="Probst A.J."/>
            <person name="Thomas B.C."/>
            <person name="Singh A."/>
            <person name="Wilkins M.J."/>
            <person name="Karaoz U."/>
            <person name="Brodie E.L."/>
            <person name="Williams K.H."/>
            <person name="Hubbard S.S."/>
            <person name="Banfield J.F."/>
        </authorList>
    </citation>
    <scope>NUCLEOTIDE SEQUENCE [LARGE SCALE GENOMIC DNA]</scope>
</reference>
<dbReference type="Proteomes" id="UP000178656">
    <property type="component" value="Unassembled WGS sequence"/>
</dbReference>
<dbReference type="GO" id="GO:0009231">
    <property type="term" value="P:riboflavin biosynthetic process"/>
    <property type="evidence" value="ECO:0007669"/>
    <property type="project" value="InterPro"/>
</dbReference>
<dbReference type="PANTHER" id="PTHR38011:SF11">
    <property type="entry name" value="2,5-DIAMINO-6-RIBOSYLAMINO-4(3H)-PYRIMIDINONE 5'-PHOSPHATE REDUCTASE"/>
    <property type="match status" value="1"/>
</dbReference>
<sequence>MKATLMMVKTADGFIAKTPNQSPMEWTSKADKDIFVKRTKEAGVIIMGLATYKTIGKPLPGRLNIIMTFKPEEETNIPGSLEFTNKQPTELLTEIEARGFKEVILGGGTAINSLFLKAGLVDELQITIEPILFGGGLTLFKDLDLNIKLELLEMKDLGGSVVNLRYKIIK</sequence>
<feature type="domain" description="Bacterial bifunctional deaminase-reductase C-terminal" evidence="1">
    <location>
        <begin position="87"/>
        <end position="161"/>
    </location>
</feature>
<evidence type="ECO:0000313" key="2">
    <source>
        <dbReference type="EMBL" id="OGF34095.1"/>
    </source>
</evidence>
<dbReference type="InterPro" id="IPR024072">
    <property type="entry name" value="DHFR-like_dom_sf"/>
</dbReference>
<comment type="caution">
    <text evidence="2">The sequence shown here is derived from an EMBL/GenBank/DDBJ whole genome shotgun (WGS) entry which is preliminary data.</text>
</comment>